<feature type="domain" description="HIT" evidence="1">
    <location>
        <begin position="36"/>
        <end position="110"/>
    </location>
</feature>
<evidence type="ECO:0000259" key="1">
    <source>
        <dbReference type="PROSITE" id="PS51084"/>
    </source>
</evidence>
<dbReference type="SUPFAM" id="SSF54197">
    <property type="entry name" value="HIT-like"/>
    <property type="match status" value="1"/>
</dbReference>
<proteinExistence type="predicted"/>
<evidence type="ECO:0000313" key="2">
    <source>
        <dbReference type="EMBL" id="OIQ89179.1"/>
    </source>
</evidence>
<reference evidence="2" key="1">
    <citation type="submission" date="2016-10" db="EMBL/GenBank/DDBJ databases">
        <title>Sequence of Gallionella enrichment culture.</title>
        <authorList>
            <person name="Poehlein A."/>
            <person name="Muehling M."/>
            <person name="Daniel R."/>
        </authorList>
    </citation>
    <scope>NUCLEOTIDE SEQUENCE</scope>
</reference>
<gene>
    <name evidence="2" type="ORF">GALL_289200</name>
</gene>
<dbReference type="PROSITE" id="PS51084">
    <property type="entry name" value="HIT_2"/>
    <property type="match status" value="1"/>
</dbReference>
<dbReference type="Pfam" id="PF01230">
    <property type="entry name" value="HIT"/>
    <property type="match status" value="1"/>
</dbReference>
<accession>A0A1J5RHV7</accession>
<dbReference type="InterPro" id="IPR036265">
    <property type="entry name" value="HIT-like_sf"/>
</dbReference>
<organism evidence="2">
    <name type="scientific">mine drainage metagenome</name>
    <dbReference type="NCBI Taxonomy" id="410659"/>
    <lineage>
        <taxon>unclassified sequences</taxon>
        <taxon>metagenomes</taxon>
        <taxon>ecological metagenomes</taxon>
    </lineage>
</organism>
<dbReference type="InterPro" id="IPR011146">
    <property type="entry name" value="HIT-like"/>
</dbReference>
<sequence>MTTAATQAQDCPLCTRAGGLPVWNGRWMRLIRAEEPLHPAIYRLVWQTHAAEFTDLDPLQRSVCMDAVALVEREMRTALGAHKINLASLGNVVPHLHWHLVARWNWDAHWPQPVWAPPQREADVARLDALRAALPALDARLRTALRARFAPLPEAAEGSDHS</sequence>
<protein>
    <submittedName>
        <fullName evidence="2">HIT domain protein</fullName>
    </submittedName>
</protein>
<comment type="caution">
    <text evidence="2">The sequence shown here is derived from an EMBL/GenBank/DDBJ whole genome shotgun (WGS) entry which is preliminary data.</text>
</comment>
<dbReference type="AlphaFoldDB" id="A0A1J5RHV7"/>
<name>A0A1J5RHV7_9ZZZZ</name>
<dbReference type="EMBL" id="MLJW01000340">
    <property type="protein sequence ID" value="OIQ89179.1"/>
    <property type="molecule type" value="Genomic_DNA"/>
</dbReference>
<dbReference type="GO" id="GO:0003824">
    <property type="term" value="F:catalytic activity"/>
    <property type="evidence" value="ECO:0007669"/>
    <property type="project" value="InterPro"/>
</dbReference>
<dbReference type="Gene3D" id="3.30.428.10">
    <property type="entry name" value="HIT-like"/>
    <property type="match status" value="1"/>
</dbReference>